<dbReference type="InterPro" id="IPR001867">
    <property type="entry name" value="OmpR/PhoB-type_DNA-bd"/>
</dbReference>
<dbReference type="PROSITE" id="PS51755">
    <property type="entry name" value="OMPR_PHOB"/>
    <property type="match status" value="1"/>
</dbReference>
<dbReference type="Proteomes" id="UP000482800">
    <property type="component" value="Unassembled WGS sequence"/>
</dbReference>
<dbReference type="InterPro" id="IPR001789">
    <property type="entry name" value="Sig_transdc_resp-reg_receiver"/>
</dbReference>
<dbReference type="PANTHER" id="PTHR48111:SF36">
    <property type="entry name" value="TRANSCRIPTIONAL REGULATORY PROTEIN CUTR"/>
    <property type="match status" value="1"/>
</dbReference>
<dbReference type="InterPro" id="IPR039420">
    <property type="entry name" value="WalR-like"/>
</dbReference>
<dbReference type="Gene3D" id="1.10.10.10">
    <property type="entry name" value="Winged helix-like DNA-binding domain superfamily/Winged helix DNA-binding domain"/>
    <property type="match status" value="1"/>
</dbReference>
<dbReference type="GO" id="GO:0006355">
    <property type="term" value="P:regulation of DNA-templated transcription"/>
    <property type="evidence" value="ECO:0007669"/>
    <property type="project" value="InterPro"/>
</dbReference>
<keyword evidence="1 3" id="KW-0238">DNA-binding</keyword>
<evidence type="ECO:0000256" key="1">
    <source>
        <dbReference type="ARBA" id="ARBA00023125"/>
    </source>
</evidence>
<keyword evidence="2" id="KW-0597">Phosphoprotein</keyword>
<dbReference type="InterPro" id="IPR036388">
    <property type="entry name" value="WH-like_DNA-bd_sf"/>
</dbReference>
<dbReference type="SMART" id="SM00448">
    <property type="entry name" value="REC"/>
    <property type="match status" value="1"/>
</dbReference>
<accession>A0A6V8JWY4</accession>
<dbReference type="RefSeq" id="WP_173054561.1">
    <property type="nucleotide sequence ID" value="NZ_BAABGO010000071.1"/>
</dbReference>
<dbReference type="GO" id="GO:0032993">
    <property type="term" value="C:protein-DNA complex"/>
    <property type="evidence" value="ECO:0007669"/>
    <property type="project" value="TreeGrafter"/>
</dbReference>
<gene>
    <name evidence="6" type="ORF">Phou_014030</name>
</gene>
<evidence type="ECO:0000256" key="2">
    <source>
        <dbReference type="PROSITE-ProRule" id="PRU00169"/>
    </source>
</evidence>
<feature type="domain" description="Response regulatory" evidence="4">
    <location>
        <begin position="2"/>
        <end position="119"/>
    </location>
</feature>
<name>A0A6V8JWY4_9ACTN</name>
<keyword evidence="7" id="KW-1185">Reference proteome</keyword>
<feature type="modified residue" description="4-aspartylphosphate" evidence="2">
    <location>
        <position position="51"/>
    </location>
</feature>
<dbReference type="Gene3D" id="3.40.50.2300">
    <property type="match status" value="1"/>
</dbReference>
<feature type="domain" description="OmpR/PhoB-type" evidence="5">
    <location>
        <begin position="126"/>
        <end position="221"/>
    </location>
</feature>
<reference evidence="6 7" key="1">
    <citation type="submission" date="2020-03" db="EMBL/GenBank/DDBJ databases">
        <title>Whole genome shotgun sequence of Phytohabitans houttuyneae NBRC 108639.</title>
        <authorList>
            <person name="Komaki H."/>
            <person name="Tamura T."/>
        </authorList>
    </citation>
    <scope>NUCLEOTIDE SEQUENCE [LARGE SCALE GENOMIC DNA]</scope>
    <source>
        <strain evidence="6 7">NBRC 108639</strain>
    </source>
</reference>
<comment type="caution">
    <text evidence="6">The sequence shown here is derived from an EMBL/GenBank/DDBJ whole genome shotgun (WGS) entry which is preliminary data.</text>
</comment>
<sequence>MRILLVEDDADLAEVVALGLRNESYAVDVAGTSGGAEEHLRTTAYDVACLDLGLPDGDGLDLVRRIGRDPDLHRPRRLLVLTARDGVADRVAGLDAGADDYLVKPFHFAELTARLRALARRVDEHGTTLRVGELVLDLATHRAWRAGAELELTAREYSLLRYFMHHPGRVLSAEELLEHVWDAHANPFTASVRVILSRLRRKLGDPPLIVTIAGAGYRLRDEP</sequence>
<dbReference type="PANTHER" id="PTHR48111">
    <property type="entry name" value="REGULATOR OF RPOS"/>
    <property type="match status" value="1"/>
</dbReference>
<dbReference type="SMART" id="SM00862">
    <property type="entry name" value="Trans_reg_C"/>
    <property type="match status" value="1"/>
</dbReference>
<dbReference type="Pfam" id="PF00072">
    <property type="entry name" value="Response_reg"/>
    <property type="match status" value="1"/>
</dbReference>
<evidence type="ECO:0000313" key="6">
    <source>
        <dbReference type="EMBL" id="GFJ77223.1"/>
    </source>
</evidence>
<feature type="DNA-binding region" description="OmpR/PhoB-type" evidence="3">
    <location>
        <begin position="126"/>
        <end position="221"/>
    </location>
</feature>
<dbReference type="CDD" id="cd00383">
    <property type="entry name" value="trans_reg_C"/>
    <property type="match status" value="1"/>
</dbReference>
<dbReference type="Gene3D" id="6.10.250.690">
    <property type="match status" value="1"/>
</dbReference>
<dbReference type="GO" id="GO:0005829">
    <property type="term" value="C:cytosol"/>
    <property type="evidence" value="ECO:0007669"/>
    <property type="project" value="TreeGrafter"/>
</dbReference>
<dbReference type="InterPro" id="IPR011006">
    <property type="entry name" value="CheY-like_superfamily"/>
</dbReference>
<evidence type="ECO:0000256" key="3">
    <source>
        <dbReference type="PROSITE-ProRule" id="PRU01091"/>
    </source>
</evidence>
<organism evidence="6 7">
    <name type="scientific">Phytohabitans houttuyneae</name>
    <dbReference type="NCBI Taxonomy" id="1076126"/>
    <lineage>
        <taxon>Bacteria</taxon>
        <taxon>Bacillati</taxon>
        <taxon>Actinomycetota</taxon>
        <taxon>Actinomycetes</taxon>
        <taxon>Micromonosporales</taxon>
        <taxon>Micromonosporaceae</taxon>
    </lineage>
</organism>
<reference evidence="6 7" key="2">
    <citation type="submission" date="2020-03" db="EMBL/GenBank/DDBJ databases">
        <authorList>
            <person name="Ichikawa N."/>
            <person name="Kimura A."/>
            <person name="Kitahashi Y."/>
            <person name="Uohara A."/>
        </authorList>
    </citation>
    <scope>NUCLEOTIDE SEQUENCE [LARGE SCALE GENOMIC DNA]</scope>
    <source>
        <strain evidence="6 7">NBRC 108639</strain>
    </source>
</reference>
<dbReference type="GO" id="GO:0000976">
    <property type="term" value="F:transcription cis-regulatory region binding"/>
    <property type="evidence" value="ECO:0007669"/>
    <property type="project" value="TreeGrafter"/>
</dbReference>
<evidence type="ECO:0000259" key="4">
    <source>
        <dbReference type="PROSITE" id="PS50110"/>
    </source>
</evidence>
<protein>
    <submittedName>
        <fullName evidence="6">DNA-binding response regulator</fullName>
    </submittedName>
</protein>
<evidence type="ECO:0000259" key="5">
    <source>
        <dbReference type="PROSITE" id="PS51755"/>
    </source>
</evidence>
<dbReference type="Pfam" id="PF00486">
    <property type="entry name" value="Trans_reg_C"/>
    <property type="match status" value="1"/>
</dbReference>
<proteinExistence type="predicted"/>
<dbReference type="EMBL" id="BLPF01000001">
    <property type="protein sequence ID" value="GFJ77223.1"/>
    <property type="molecule type" value="Genomic_DNA"/>
</dbReference>
<dbReference type="AlphaFoldDB" id="A0A6V8JWY4"/>
<evidence type="ECO:0000313" key="7">
    <source>
        <dbReference type="Proteomes" id="UP000482800"/>
    </source>
</evidence>
<dbReference type="PROSITE" id="PS50110">
    <property type="entry name" value="RESPONSE_REGULATORY"/>
    <property type="match status" value="1"/>
</dbReference>
<dbReference type="GO" id="GO:0000156">
    <property type="term" value="F:phosphorelay response regulator activity"/>
    <property type="evidence" value="ECO:0007669"/>
    <property type="project" value="TreeGrafter"/>
</dbReference>
<dbReference type="SUPFAM" id="SSF52172">
    <property type="entry name" value="CheY-like"/>
    <property type="match status" value="1"/>
</dbReference>